<sequence length="156" mass="18260">MFLARYPPFTQEQKDNFIESFASLAAPYSGYNAKCVWVRSREKICVSKQESCPDNVINLEGINNSQMREGAGGSQFPMEWTRLNDDSCKLTSSNEFEWLQGFRANSMAPELLEKVKRVKELQKKVLEGYYGKNWKIWIYRASEHRWRFGVTLRDAR</sequence>
<protein>
    <submittedName>
        <fullName evidence="1">Uncharacterized protein</fullName>
    </submittedName>
</protein>
<reference evidence="1 2" key="1">
    <citation type="submission" date="2019-03" db="EMBL/GenBank/DDBJ databases">
        <title>Single cell metagenomics reveals metabolic interactions within the superorganism composed of flagellate Streblomastix strix and complex community of Bacteroidetes bacteria on its surface.</title>
        <authorList>
            <person name="Treitli S.C."/>
            <person name="Kolisko M."/>
            <person name="Husnik F."/>
            <person name="Keeling P."/>
            <person name="Hampl V."/>
        </authorList>
    </citation>
    <scope>NUCLEOTIDE SEQUENCE [LARGE SCALE GENOMIC DNA]</scope>
    <source>
        <strain evidence="1">ST1C</strain>
    </source>
</reference>
<evidence type="ECO:0000313" key="2">
    <source>
        <dbReference type="Proteomes" id="UP000324800"/>
    </source>
</evidence>
<gene>
    <name evidence="1" type="ORF">EZS28_006147</name>
</gene>
<organism evidence="1 2">
    <name type="scientific">Streblomastix strix</name>
    <dbReference type="NCBI Taxonomy" id="222440"/>
    <lineage>
        <taxon>Eukaryota</taxon>
        <taxon>Metamonada</taxon>
        <taxon>Preaxostyla</taxon>
        <taxon>Oxymonadida</taxon>
        <taxon>Streblomastigidae</taxon>
        <taxon>Streblomastix</taxon>
    </lineage>
</organism>
<accession>A0A5J4WUS9</accession>
<evidence type="ECO:0000313" key="1">
    <source>
        <dbReference type="EMBL" id="KAA6398326.1"/>
    </source>
</evidence>
<name>A0A5J4WUS9_9EUKA</name>
<dbReference type="EMBL" id="SNRW01000981">
    <property type="protein sequence ID" value="KAA6398326.1"/>
    <property type="molecule type" value="Genomic_DNA"/>
</dbReference>
<dbReference type="Proteomes" id="UP000324800">
    <property type="component" value="Unassembled WGS sequence"/>
</dbReference>
<proteinExistence type="predicted"/>
<comment type="caution">
    <text evidence="1">The sequence shown here is derived from an EMBL/GenBank/DDBJ whole genome shotgun (WGS) entry which is preliminary data.</text>
</comment>
<dbReference type="AlphaFoldDB" id="A0A5J4WUS9"/>